<proteinExistence type="predicted"/>
<dbReference type="EMBL" id="JXTP01000017">
    <property type="protein sequence ID" value="KIU29471.1"/>
    <property type="molecule type" value="Genomic_DNA"/>
</dbReference>
<dbReference type="RefSeq" id="WP_017978665.1">
    <property type="nucleotide sequence ID" value="NZ_CP023705.1"/>
</dbReference>
<dbReference type="GeneID" id="93798815"/>
<dbReference type="InterPro" id="IPR007047">
    <property type="entry name" value="Flp_Fap"/>
</dbReference>
<dbReference type="Pfam" id="PF04964">
    <property type="entry name" value="Flp_Fap"/>
    <property type="match status" value="1"/>
</dbReference>
<dbReference type="AlphaFoldDB" id="A0A0D1MQ19"/>
<evidence type="ECO:0000313" key="2">
    <source>
        <dbReference type="Proteomes" id="UP000033203"/>
    </source>
</evidence>
<dbReference type="Proteomes" id="UP000033203">
    <property type="component" value="Unassembled WGS sequence"/>
</dbReference>
<evidence type="ECO:0000313" key="1">
    <source>
        <dbReference type="EMBL" id="KIU29471.1"/>
    </source>
</evidence>
<dbReference type="PATRIC" id="fig|1549858.7.peg.3256"/>
<reference evidence="1 2" key="1">
    <citation type="submission" date="2015-01" db="EMBL/GenBank/DDBJ databases">
        <title>Genome of Sphingomonas taxi strain 30a.</title>
        <authorList>
            <person name="Eevers N."/>
            <person name="Van Hamme J."/>
            <person name="Bottos E."/>
            <person name="Weyens N."/>
            <person name="Vangronsveld J."/>
        </authorList>
    </citation>
    <scope>NUCLEOTIDE SEQUENCE [LARGE SCALE GENOMIC DNA]</scope>
    <source>
        <strain evidence="1 2">30a</strain>
    </source>
</reference>
<sequence length="66" mass="7095">MTARAYLRRLVRRLAPALRNARGATAVEYGLILALVVLVMIVALRGVAGVTVNMWTNVSDQVSKAG</sequence>
<accession>A0A0D1MQ19</accession>
<organism evidence="1 2">
    <name type="scientific">Sphingomonas melonis</name>
    <dbReference type="NCBI Taxonomy" id="152682"/>
    <lineage>
        <taxon>Bacteria</taxon>
        <taxon>Pseudomonadati</taxon>
        <taxon>Pseudomonadota</taxon>
        <taxon>Alphaproteobacteria</taxon>
        <taxon>Sphingomonadales</taxon>
        <taxon>Sphingomonadaceae</taxon>
        <taxon>Sphingomonas</taxon>
    </lineage>
</organism>
<comment type="caution">
    <text evidence="1">The sequence shown here is derived from an EMBL/GenBank/DDBJ whole genome shotgun (WGS) entry which is preliminary data.</text>
</comment>
<name>A0A0D1MQ19_9SPHN</name>
<gene>
    <name evidence="1" type="ORF">SR41_03755</name>
</gene>
<protein>
    <submittedName>
        <fullName evidence="1">Pilus assembly protein</fullName>
    </submittedName>
</protein>